<dbReference type="CDD" id="cd00009">
    <property type="entry name" value="AAA"/>
    <property type="match status" value="1"/>
</dbReference>
<evidence type="ECO:0000256" key="4">
    <source>
        <dbReference type="ARBA" id="ARBA00022833"/>
    </source>
</evidence>
<comment type="function">
    <text evidence="8">DNA polymerase III is a complex, multichain enzyme responsible for most of the replicative synthesis in bacteria. This DNA polymerase also exhibits 3' to 5' exonuclease activity.</text>
</comment>
<dbReference type="GO" id="GO:0006261">
    <property type="term" value="P:DNA-templated DNA replication"/>
    <property type="evidence" value="ECO:0007669"/>
    <property type="project" value="TreeGrafter"/>
</dbReference>
<dbReference type="PRINTS" id="PR00300">
    <property type="entry name" value="CLPPROTEASEA"/>
</dbReference>
<comment type="caution">
    <text evidence="10">The sequence shown here is derived from an EMBL/GenBank/DDBJ whole genome shotgun (WGS) entry which is preliminary data.</text>
</comment>
<comment type="subunit">
    <text evidence="8">DNA polymerase III contains a core (composed of alpha, epsilon and theta chains) that associates with a tau subunit. This core dimerizes to form the POLIII' complex. PolIII' associates with the gamma complex (composed of gamma, delta, delta', psi and chi chains) and with the beta chain to form the complete DNA polymerase III complex.</text>
</comment>
<name>A0A7Z0T824_9FUSO</name>
<dbReference type="Pfam" id="PF22608">
    <property type="entry name" value="DNAX_ATPase_lid"/>
    <property type="match status" value="1"/>
</dbReference>
<dbReference type="InterPro" id="IPR045085">
    <property type="entry name" value="HLD_clamp_pol_III_gamma_tau"/>
</dbReference>
<dbReference type="Pfam" id="PF13177">
    <property type="entry name" value="DNA_pol3_delta2"/>
    <property type="match status" value="1"/>
</dbReference>
<keyword evidence="8" id="KW-0235">DNA replication</keyword>
<comment type="catalytic activity">
    <reaction evidence="7 8">
        <text>DNA(n) + a 2'-deoxyribonucleoside 5'-triphosphate = DNA(n+1) + diphosphate</text>
        <dbReference type="Rhea" id="RHEA:22508"/>
        <dbReference type="Rhea" id="RHEA-COMP:17339"/>
        <dbReference type="Rhea" id="RHEA-COMP:17340"/>
        <dbReference type="ChEBI" id="CHEBI:33019"/>
        <dbReference type="ChEBI" id="CHEBI:61560"/>
        <dbReference type="ChEBI" id="CHEBI:173112"/>
        <dbReference type="EC" id="2.7.7.7"/>
    </reaction>
</comment>
<keyword evidence="4" id="KW-0862">Zinc</keyword>
<dbReference type="SMART" id="SM00382">
    <property type="entry name" value="AAA"/>
    <property type="match status" value="1"/>
</dbReference>
<comment type="similarity">
    <text evidence="1 8">Belongs to the DnaX/STICHEL family.</text>
</comment>
<dbReference type="InterPro" id="IPR012763">
    <property type="entry name" value="DNA_pol_III_sug/sutau_N"/>
</dbReference>
<dbReference type="PANTHER" id="PTHR11669">
    <property type="entry name" value="REPLICATION FACTOR C / DNA POLYMERASE III GAMMA-TAU SUBUNIT"/>
    <property type="match status" value="1"/>
</dbReference>
<dbReference type="EC" id="2.7.7.7" evidence="8"/>
<keyword evidence="3 8" id="KW-0547">Nucleotide-binding</keyword>
<dbReference type="InterPro" id="IPR003593">
    <property type="entry name" value="AAA+_ATPase"/>
</dbReference>
<dbReference type="InterPro" id="IPR027417">
    <property type="entry name" value="P-loop_NTPase"/>
</dbReference>
<dbReference type="CDD" id="cd18137">
    <property type="entry name" value="HLD_clamp_pol_III_gamma_tau"/>
    <property type="match status" value="1"/>
</dbReference>
<gene>
    <name evidence="8 10" type="primary">dnaX</name>
    <name evidence="10" type="ORF">HP397_01250</name>
</gene>
<keyword evidence="8 10" id="KW-0548">Nucleotidyltransferase</keyword>
<evidence type="ECO:0000313" key="11">
    <source>
        <dbReference type="Proteomes" id="UP000526184"/>
    </source>
</evidence>
<dbReference type="RefSeq" id="WP_180135379.1">
    <property type="nucleotide sequence ID" value="NZ_JABMKT010000003.1"/>
</dbReference>
<evidence type="ECO:0000256" key="8">
    <source>
        <dbReference type="RuleBase" id="RU364063"/>
    </source>
</evidence>
<feature type="domain" description="AAA+ ATPase" evidence="9">
    <location>
        <begin position="37"/>
        <end position="179"/>
    </location>
</feature>
<dbReference type="EMBL" id="JABMKT010000003">
    <property type="protein sequence ID" value="NYV27454.1"/>
    <property type="molecule type" value="Genomic_DNA"/>
</dbReference>
<dbReference type="Gene3D" id="3.40.50.300">
    <property type="entry name" value="P-loop containing nucleotide triphosphate hydrolases"/>
    <property type="match status" value="1"/>
</dbReference>
<dbReference type="InterPro" id="IPR050238">
    <property type="entry name" value="DNA_Rep/Repair_Clamp_Loader"/>
</dbReference>
<keyword evidence="6 8" id="KW-0239">DNA-directed DNA polymerase</keyword>
<dbReference type="AlphaFoldDB" id="A0A7Z0T824"/>
<dbReference type="GO" id="GO:0009360">
    <property type="term" value="C:DNA polymerase III complex"/>
    <property type="evidence" value="ECO:0007669"/>
    <property type="project" value="InterPro"/>
</dbReference>
<sequence>MENITLYRKYRPQNFSQLYGQEHIVRAIKNSLDNDKLSHAYLFNGPRGVGKTTIARLIAKGVNCHTEITSTPCDNCENCIEITKGISVDIVEIDAASNRGIDEIRDLKESTGYLPVKSRKKIYIIDEVHMLTKEAFNALLKILEEPPKHIIFILATTEIEKIPDTVISRCQRYDFKTISEKDILEMLRKVSETEKINIDDESLKLIYSKSEGSARDSFSIYEQVISNYYNEDKITIELTEKALGVVSQVVHKKFLSLILNKEKNDLISFIDNLWVEGIQIDQFLRDFCKFAKQEDIEIETKIKIISNILEILVKYKNEEDKRLIAYIIISNLITDTKHEVRTIEVRTNGIEFNEDKWDIFKKHLQELGSQRYYNLIKDTTISVNNNNITIINNNSNYFFQYLNSENSIDFLEKEIERKFGYKYNILIEGSNNNIDDEFNEKIKNKIISIFNALER</sequence>
<evidence type="ECO:0000256" key="3">
    <source>
        <dbReference type="ARBA" id="ARBA00022741"/>
    </source>
</evidence>
<dbReference type="NCBIfam" id="NF004046">
    <property type="entry name" value="PRK05563.1"/>
    <property type="match status" value="1"/>
</dbReference>
<dbReference type="PANTHER" id="PTHR11669:SF0">
    <property type="entry name" value="PROTEIN STICHEL-LIKE 2"/>
    <property type="match status" value="1"/>
</dbReference>
<dbReference type="SUPFAM" id="SSF52540">
    <property type="entry name" value="P-loop containing nucleoside triphosphate hydrolases"/>
    <property type="match status" value="1"/>
</dbReference>
<evidence type="ECO:0000313" key="10">
    <source>
        <dbReference type="EMBL" id="NYV27454.1"/>
    </source>
</evidence>
<evidence type="ECO:0000256" key="2">
    <source>
        <dbReference type="ARBA" id="ARBA00022723"/>
    </source>
</evidence>
<dbReference type="GO" id="GO:0003887">
    <property type="term" value="F:DNA-directed DNA polymerase activity"/>
    <property type="evidence" value="ECO:0007669"/>
    <property type="project" value="UniProtKB-KW"/>
</dbReference>
<keyword evidence="2" id="KW-0479">Metal-binding</keyword>
<dbReference type="Proteomes" id="UP000526184">
    <property type="component" value="Unassembled WGS sequence"/>
</dbReference>
<accession>A0A7Z0T824</accession>
<evidence type="ECO:0000256" key="7">
    <source>
        <dbReference type="ARBA" id="ARBA00049244"/>
    </source>
</evidence>
<reference evidence="10 11" key="1">
    <citation type="submission" date="2020-05" db="EMBL/GenBank/DDBJ databases">
        <title>Streptobacillus felis strain LHL191014123.</title>
        <authorList>
            <person name="Fawzy A."/>
            <person name="Rau J."/>
            <person name="Risse K."/>
            <person name="Schauerte N."/>
            <person name="Geiger C."/>
            <person name="Blom J."/>
            <person name="Imirzalioglu C."/>
            <person name="Falgenhauer J."/>
            <person name="Bach A."/>
            <person name="Herden C."/>
            <person name="Eisenberg T."/>
        </authorList>
    </citation>
    <scope>NUCLEOTIDE SEQUENCE [LARGE SCALE GENOMIC DNA]</scope>
    <source>
        <strain evidence="10 11">LHL191014123</strain>
    </source>
</reference>
<evidence type="ECO:0000256" key="1">
    <source>
        <dbReference type="ARBA" id="ARBA00006360"/>
    </source>
</evidence>
<keyword evidence="11" id="KW-1185">Reference proteome</keyword>
<dbReference type="Gene3D" id="1.10.8.60">
    <property type="match status" value="1"/>
</dbReference>
<keyword evidence="8 10" id="KW-0808">Transferase</keyword>
<protein>
    <recommendedName>
        <fullName evidence="8">DNA polymerase III subunit gamma/tau</fullName>
        <ecNumber evidence="8">2.7.7.7</ecNumber>
    </recommendedName>
</protein>
<evidence type="ECO:0000256" key="5">
    <source>
        <dbReference type="ARBA" id="ARBA00022840"/>
    </source>
</evidence>
<organism evidence="10 11">
    <name type="scientific">Streptobacillus felis</name>
    <dbReference type="NCBI Taxonomy" id="1384509"/>
    <lineage>
        <taxon>Bacteria</taxon>
        <taxon>Fusobacteriati</taxon>
        <taxon>Fusobacteriota</taxon>
        <taxon>Fusobacteriia</taxon>
        <taxon>Fusobacteriales</taxon>
        <taxon>Leptotrichiaceae</taxon>
        <taxon>Streptobacillus</taxon>
    </lineage>
</organism>
<dbReference type="FunFam" id="3.40.50.300:FF:000014">
    <property type="entry name" value="DNA polymerase III subunit gamma/tau"/>
    <property type="match status" value="1"/>
</dbReference>
<dbReference type="InterPro" id="IPR001270">
    <property type="entry name" value="ClpA/B"/>
</dbReference>
<evidence type="ECO:0000259" key="9">
    <source>
        <dbReference type="SMART" id="SM00382"/>
    </source>
</evidence>
<proteinExistence type="inferred from homology"/>
<keyword evidence="5 8" id="KW-0067">ATP-binding</keyword>
<dbReference type="GO" id="GO:0005524">
    <property type="term" value="F:ATP binding"/>
    <property type="evidence" value="ECO:0007669"/>
    <property type="project" value="UniProtKB-KW"/>
</dbReference>
<dbReference type="NCBIfam" id="TIGR02397">
    <property type="entry name" value="dnaX_nterm"/>
    <property type="match status" value="1"/>
</dbReference>
<dbReference type="GO" id="GO:0046872">
    <property type="term" value="F:metal ion binding"/>
    <property type="evidence" value="ECO:0007669"/>
    <property type="project" value="UniProtKB-KW"/>
</dbReference>
<evidence type="ECO:0000256" key="6">
    <source>
        <dbReference type="ARBA" id="ARBA00022932"/>
    </source>
</evidence>